<keyword evidence="5" id="KW-1185">Reference proteome</keyword>
<feature type="chain" id="PRO_5005202107" evidence="3">
    <location>
        <begin position="21"/>
        <end position="373"/>
    </location>
</feature>
<evidence type="ECO:0000256" key="3">
    <source>
        <dbReference type="SAM" id="SignalP"/>
    </source>
</evidence>
<keyword evidence="2" id="KW-1133">Transmembrane helix</keyword>
<keyword evidence="2" id="KW-0472">Membrane</keyword>
<dbReference type="InParanoid" id="A0A0H2S8A4"/>
<accession>A0A0H2S8A4</accession>
<feature type="region of interest" description="Disordered" evidence="1">
    <location>
        <begin position="254"/>
        <end position="274"/>
    </location>
</feature>
<organism evidence="4 5">
    <name type="scientific">Schizopora paradoxa</name>
    <dbReference type="NCBI Taxonomy" id="27342"/>
    <lineage>
        <taxon>Eukaryota</taxon>
        <taxon>Fungi</taxon>
        <taxon>Dikarya</taxon>
        <taxon>Basidiomycota</taxon>
        <taxon>Agaricomycotina</taxon>
        <taxon>Agaricomycetes</taxon>
        <taxon>Hymenochaetales</taxon>
        <taxon>Schizoporaceae</taxon>
        <taxon>Schizopora</taxon>
    </lineage>
</organism>
<dbReference type="STRING" id="27342.A0A0H2S8A4"/>
<evidence type="ECO:0000313" key="4">
    <source>
        <dbReference type="EMBL" id="KLO13096.1"/>
    </source>
</evidence>
<dbReference type="EMBL" id="KQ085965">
    <property type="protein sequence ID" value="KLO13096.1"/>
    <property type="molecule type" value="Genomic_DNA"/>
</dbReference>
<feature type="compositionally biased region" description="Polar residues" evidence="1">
    <location>
        <begin position="362"/>
        <end position="373"/>
    </location>
</feature>
<protein>
    <submittedName>
        <fullName evidence="4">Uncharacterized protein</fullName>
    </submittedName>
</protein>
<keyword evidence="3" id="KW-0732">Signal</keyword>
<keyword evidence="2" id="KW-0812">Transmembrane</keyword>
<dbReference type="AlphaFoldDB" id="A0A0H2S8A4"/>
<evidence type="ECO:0000313" key="5">
    <source>
        <dbReference type="Proteomes" id="UP000053477"/>
    </source>
</evidence>
<sequence length="373" mass="39553">MHHPLSFLVSLSLFTHVVRGILVNVSVDDSFPDPLTGNSIQYFPSVGGTVASGNWQIGQTCKNACSADLDPSDLFNGTYHYGEANENSGSAPQSASLVFSGSAVYVMCVWASVAPTGHGDSLGNSDMTFSLNDTVVGLFSKKVNASGSGVYDYGAAVYVNEDLPPGTHSLTIQNGLAGKESVMMLDRIIYTTEVDEELGSENEQASNTLANPNVSPLPTTVLETIISSIQATLTVTGSSSLSIEIVTTQALTTNKSPGVSSKQPPVPTEAINSTTDAPLPVSDAVLGAIIAGAVATFFLLCFTLVWWRKRRVAERKWTMPKPFETQPELPYSSDVGLDEELYPPEYASRLGGIERDGLARASTGTELGSQEKN</sequence>
<gene>
    <name evidence="4" type="ORF">SCHPADRAFT_382997</name>
</gene>
<feature type="compositionally biased region" description="Polar residues" evidence="1">
    <location>
        <begin position="254"/>
        <end position="263"/>
    </location>
</feature>
<dbReference type="OrthoDB" id="3245657at2759"/>
<name>A0A0H2S8A4_9AGAM</name>
<feature type="region of interest" description="Disordered" evidence="1">
    <location>
        <begin position="353"/>
        <end position="373"/>
    </location>
</feature>
<proteinExistence type="predicted"/>
<dbReference type="Proteomes" id="UP000053477">
    <property type="component" value="Unassembled WGS sequence"/>
</dbReference>
<feature type="transmembrane region" description="Helical" evidence="2">
    <location>
        <begin position="284"/>
        <end position="307"/>
    </location>
</feature>
<evidence type="ECO:0000256" key="1">
    <source>
        <dbReference type="SAM" id="MobiDB-lite"/>
    </source>
</evidence>
<feature type="signal peptide" evidence="3">
    <location>
        <begin position="1"/>
        <end position="20"/>
    </location>
</feature>
<reference evidence="4 5" key="1">
    <citation type="submission" date="2015-04" db="EMBL/GenBank/DDBJ databases">
        <title>Complete genome sequence of Schizopora paradoxa KUC8140, a cosmopolitan wood degrader in East Asia.</title>
        <authorList>
            <consortium name="DOE Joint Genome Institute"/>
            <person name="Min B."/>
            <person name="Park H."/>
            <person name="Jang Y."/>
            <person name="Kim J.-J."/>
            <person name="Kim K.H."/>
            <person name="Pangilinan J."/>
            <person name="Lipzen A."/>
            <person name="Riley R."/>
            <person name="Grigoriev I.V."/>
            <person name="Spatafora J.W."/>
            <person name="Choi I.-G."/>
        </authorList>
    </citation>
    <scope>NUCLEOTIDE SEQUENCE [LARGE SCALE GENOMIC DNA]</scope>
    <source>
        <strain evidence="4 5">KUC8140</strain>
    </source>
</reference>
<evidence type="ECO:0000256" key="2">
    <source>
        <dbReference type="SAM" id="Phobius"/>
    </source>
</evidence>